<evidence type="ECO:0000259" key="3">
    <source>
        <dbReference type="Pfam" id="PF01326"/>
    </source>
</evidence>
<dbReference type="Gene3D" id="3.30.470.20">
    <property type="entry name" value="ATP-grasp fold, B domain"/>
    <property type="match status" value="1"/>
</dbReference>
<name>A0ABP8B0K5_9ACTN</name>
<protein>
    <recommendedName>
        <fullName evidence="6">Phosphoenolpyruvate synthase</fullName>
    </recommendedName>
</protein>
<keyword evidence="5" id="KW-1185">Reference proteome</keyword>
<dbReference type="InterPro" id="IPR002192">
    <property type="entry name" value="PPDK_AMP/ATP-bd"/>
</dbReference>
<dbReference type="InterPro" id="IPR008279">
    <property type="entry name" value="PEP-util_enz_mobile_dom"/>
</dbReference>
<dbReference type="InterPro" id="IPR036637">
    <property type="entry name" value="Phosphohistidine_dom_sf"/>
</dbReference>
<dbReference type="Gene3D" id="3.30.1490.20">
    <property type="entry name" value="ATP-grasp fold, A domain"/>
    <property type="match status" value="1"/>
</dbReference>
<dbReference type="PANTHER" id="PTHR43615">
    <property type="entry name" value="PHOSPHOENOLPYRUVATE SYNTHASE-RELATED"/>
    <property type="match status" value="1"/>
</dbReference>
<evidence type="ECO:0000313" key="4">
    <source>
        <dbReference type="EMBL" id="GAA4194710.1"/>
    </source>
</evidence>
<dbReference type="SUPFAM" id="SSF56059">
    <property type="entry name" value="Glutathione synthetase ATP-binding domain-like"/>
    <property type="match status" value="1"/>
</dbReference>
<dbReference type="EMBL" id="BAABAQ010000006">
    <property type="protein sequence ID" value="GAA4194710.1"/>
    <property type="molecule type" value="Genomic_DNA"/>
</dbReference>
<feature type="domain" description="Pyruvate phosphate dikinase AMP/ATP-binding" evidence="3">
    <location>
        <begin position="18"/>
        <end position="321"/>
    </location>
</feature>
<dbReference type="Gene3D" id="3.50.30.10">
    <property type="entry name" value="Phosphohistidine domain"/>
    <property type="match status" value="1"/>
</dbReference>
<feature type="region of interest" description="Disordered" evidence="1">
    <location>
        <begin position="765"/>
        <end position="797"/>
    </location>
</feature>
<evidence type="ECO:0008006" key="6">
    <source>
        <dbReference type="Google" id="ProtNLM"/>
    </source>
</evidence>
<sequence length="947" mass="98932">MSKPLILRFDDIGAETLPLVGGKAANLGVLTTAGLPVPPGLCVTTEAYRRVTEGAGLEDVLAALATTAAGDVPALNALAAKARALVLAAPVPGDIADAVRRSAAGPVAVRSSATAEDLPHASFAGQQDTYLNVIGADAVLDAVRRCWASLWTDRAVAYRAANGIDHGTVRLAVVIQEMVQPEVAGVMFTANPVTGRRREAVIDAGPGLGEAVVSGAVNPDHFVVDTATGEITERRLGDKRLAVRSLAGGGVEHVEAPASTGDPGGSAESAEGACVTDARLRALAELGDRVERHYGTPQDTEWAIDSDGVLWLTQSRPITTLYPIPRHAEPSPVAGGTGAGRTGARDPRPGGFEPEGTRIYFCFSLAQGLYRPITPMGMSAFRLLSSSVFEILGIPVADRVAGAPVIAESGGRLFFDITGLMRGRVGRVAFPKVLDVMEARSAKVLRGLLDDPRFGVTQRSLRPPLRRAVRIVSRFRVLRRAVRALLNPAAAHRDVELLGARLRRGLAAPEGSTPSRRLDHVERVLSHRIFPLLPTVAPAAAAGFAMLGLAAKALGDRARPGELQTVLRGLPHNVTTEMDLALWRLATRVREDREATSLLLGTPATELAGRFRAGSLPGVVGKGLTDFLSVYGVRAVAEIDLGLPRWSEDPTHIIGVLANYLRLEDPALAPDALFARGAAEATLMIKTLGGRAGGLRGRFVRFTLGRTRALAGLREMPKYVMVTALAAMRAELLAVGGELAARGLLADAHDVFFLTFREAREALVTPSSPGAGDRASGTGPTVFPGGTGAGGTAADRPEETALKDLVSRRREEAARELRRRHVPRVLLSDGTEPEAVGVRTPVDGALTGTPASAGTVTGVARVVLDPVGAYLEPGEILVCPSTDPGWTPLFLTAGGLVMEMGGANSHGAVVAREYGIPAVVGVSGATEHIVTGQEITVDGASGVVTAA</sequence>
<gene>
    <name evidence="4" type="ORF">GCM10022252_39520</name>
</gene>
<reference evidence="5" key="1">
    <citation type="journal article" date="2019" name="Int. J. Syst. Evol. Microbiol.">
        <title>The Global Catalogue of Microorganisms (GCM) 10K type strain sequencing project: providing services to taxonomists for standard genome sequencing and annotation.</title>
        <authorList>
            <consortium name="The Broad Institute Genomics Platform"/>
            <consortium name="The Broad Institute Genome Sequencing Center for Infectious Disease"/>
            <person name="Wu L."/>
            <person name="Ma J."/>
        </authorList>
    </citation>
    <scope>NUCLEOTIDE SEQUENCE [LARGE SCALE GENOMIC DNA]</scope>
    <source>
        <strain evidence="5">JCM 17388</strain>
    </source>
</reference>
<evidence type="ECO:0000313" key="5">
    <source>
        <dbReference type="Proteomes" id="UP001501251"/>
    </source>
</evidence>
<organism evidence="4 5">
    <name type="scientific">Streptosporangium oxazolinicum</name>
    <dbReference type="NCBI Taxonomy" id="909287"/>
    <lineage>
        <taxon>Bacteria</taxon>
        <taxon>Bacillati</taxon>
        <taxon>Actinomycetota</taxon>
        <taxon>Actinomycetes</taxon>
        <taxon>Streptosporangiales</taxon>
        <taxon>Streptosporangiaceae</taxon>
        <taxon>Streptosporangium</taxon>
    </lineage>
</organism>
<dbReference type="Pfam" id="PF00391">
    <property type="entry name" value="PEP-utilizers"/>
    <property type="match status" value="1"/>
</dbReference>
<feature type="domain" description="PEP-utilising enzyme mobile" evidence="2">
    <location>
        <begin position="872"/>
        <end position="942"/>
    </location>
</feature>
<evidence type="ECO:0000256" key="1">
    <source>
        <dbReference type="SAM" id="MobiDB-lite"/>
    </source>
</evidence>
<comment type="caution">
    <text evidence="4">The sequence shown here is derived from an EMBL/GenBank/DDBJ whole genome shotgun (WGS) entry which is preliminary data.</text>
</comment>
<dbReference type="SUPFAM" id="SSF52009">
    <property type="entry name" value="Phosphohistidine domain"/>
    <property type="match status" value="1"/>
</dbReference>
<dbReference type="PANTHER" id="PTHR43615:SF1">
    <property type="entry name" value="PPDK_N DOMAIN-CONTAINING PROTEIN"/>
    <property type="match status" value="1"/>
</dbReference>
<dbReference type="Pfam" id="PF01326">
    <property type="entry name" value="PPDK_N"/>
    <property type="match status" value="1"/>
</dbReference>
<proteinExistence type="predicted"/>
<dbReference type="InterPro" id="IPR013815">
    <property type="entry name" value="ATP_grasp_subdomain_1"/>
</dbReference>
<dbReference type="InterPro" id="IPR051549">
    <property type="entry name" value="PEP_Utilizing_Enz"/>
</dbReference>
<dbReference type="Proteomes" id="UP001501251">
    <property type="component" value="Unassembled WGS sequence"/>
</dbReference>
<feature type="region of interest" description="Disordered" evidence="1">
    <location>
        <begin position="322"/>
        <end position="345"/>
    </location>
</feature>
<dbReference type="RefSeq" id="WP_344919392.1">
    <property type="nucleotide sequence ID" value="NZ_BAABAQ010000006.1"/>
</dbReference>
<accession>A0ABP8B0K5</accession>
<evidence type="ECO:0000259" key="2">
    <source>
        <dbReference type="Pfam" id="PF00391"/>
    </source>
</evidence>